<sequence length="72" mass="8437">MGDKPISFRDADGNFVSAADVWNEKKLEELFNRLNPNRSLRLARMKKQAEEKNKNKRTRDICITGFLVSNYF</sequence>
<reference evidence="1 2" key="1">
    <citation type="submission" date="2011-07" db="EMBL/GenBank/DDBJ databases">
        <authorList>
            <person name="Harkins D.M."/>
            <person name="Madupu R."/>
            <person name="Durkin A.S."/>
            <person name="Torralba M."/>
            <person name="Methe B."/>
            <person name="Sutton G.G."/>
            <person name="Nelson K.E."/>
        </authorList>
    </citation>
    <scope>NUCLEOTIDE SEQUENCE [LARGE SCALE GENOMIC DNA]</scope>
    <source>
        <strain evidence="1 2">X</strain>
    </source>
</reference>
<comment type="caution">
    <text evidence="1">The sequence shown here is derived from an EMBL/GenBank/DDBJ whole genome shotgun (WGS) entry which is preliminary data.</text>
</comment>
<accession>F9PBI5</accession>
<protein>
    <recommendedName>
        <fullName evidence="3">Extracellular protein</fullName>
    </recommendedName>
</protein>
<name>F9PBI5_9STRE</name>
<dbReference type="AlphaFoldDB" id="F9PBI5"/>
<dbReference type="eggNOG" id="ENOG50304CW">
    <property type="taxonomic scope" value="Bacteria"/>
</dbReference>
<dbReference type="PATRIC" id="fig|997830.4.peg.684"/>
<gene>
    <name evidence="1" type="ORF">HMPREF1124_1207</name>
</gene>
<proteinExistence type="predicted"/>
<evidence type="ECO:0008006" key="3">
    <source>
        <dbReference type="Google" id="ProtNLM"/>
    </source>
</evidence>
<evidence type="ECO:0000313" key="1">
    <source>
        <dbReference type="EMBL" id="EGV15252.1"/>
    </source>
</evidence>
<organism evidence="1 2">
    <name type="scientific">Streptococcus infantis X</name>
    <dbReference type="NCBI Taxonomy" id="997830"/>
    <lineage>
        <taxon>Bacteria</taxon>
        <taxon>Bacillati</taxon>
        <taxon>Bacillota</taxon>
        <taxon>Bacilli</taxon>
        <taxon>Lactobacillales</taxon>
        <taxon>Streptococcaceae</taxon>
        <taxon>Streptococcus</taxon>
    </lineage>
</organism>
<evidence type="ECO:0000313" key="2">
    <source>
        <dbReference type="Proteomes" id="UP000003399"/>
    </source>
</evidence>
<dbReference type="EMBL" id="AFUQ01000001">
    <property type="protein sequence ID" value="EGV15252.1"/>
    <property type="molecule type" value="Genomic_DNA"/>
</dbReference>
<dbReference type="Proteomes" id="UP000003399">
    <property type="component" value="Unassembled WGS sequence"/>
</dbReference>